<protein>
    <recommendedName>
        <fullName evidence="3">F-box domain-containing protein</fullName>
    </recommendedName>
</protein>
<keyword evidence="2" id="KW-1185">Reference proteome</keyword>
<dbReference type="SUPFAM" id="SSF52047">
    <property type="entry name" value="RNI-like"/>
    <property type="match status" value="1"/>
</dbReference>
<evidence type="ECO:0000313" key="1">
    <source>
        <dbReference type="EMBL" id="KAG0248297.1"/>
    </source>
</evidence>
<dbReference type="EMBL" id="JAAAJA010001036">
    <property type="protein sequence ID" value="KAG0248297.1"/>
    <property type="molecule type" value="Genomic_DNA"/>
</dbReference>
<sequence length="546" mass="62551">FNNDWNAALCHEKQSEFESRLNNTQILRCDLSSTDNVCDTSALEKSFRAMTVPQRQQLKTVIVKHGLHDGEKFWKLFEPLHHLTHLQIHGEALPSLPLDLVFAQFPKLESLRFDRGASEIKSPSTVSLIQNSSEPWRIPKTCLRSLHILHSTIDLASLSGLFTSSPNLMDLQLLGIRRTIKPGEVRAEPFNGQEFFFALSRTCPRIRSLAFSESNAALEDRHWEAIVQHFPNLVSWTILTDPWRQRNYAGLFSSRDNNYTLLNHLTTLEIQSPQGHVFPTRVLINYLYNAPHLIHLKARSCIMWDSDFDTTVAPLEGSIYSHAGVWACRGLQTLHISVYGGRPEGFSSTTDSFEESRMVFAYIAKVFPQLRDLCLWKTKLRLELAGGLCLLSGLKDLERLVIQSTHSGISPDQDLKWMARVRKPRKLSKLRQLWKQHMYSKLTGRQKTSRTAVTLNDPEKSAQQFPSSNAETRQLMDEIEQARCPEGLTKVLSGLEERLVSTVKSQVLQYACWPRLERLLLSPVKKEHIIKLRRELAFQMQCTDQQ</sequence>
<gene>
    <name evidence="1" type="ORF">BG011_000229</name>
</gene>
<evidence type="ECO:0000313" key="2">
    <source>
        <dbReference type="Proteomes" id="UP000726737"/>
    </source>
</evidence>
<reference evidence="1" key="1">
    <citation type="journal article" date="2020" name="Fungal Divers.">
        <title>Resolving the Mortierellaceae phylogeny through synthesis of multi-gene phylogenetics and phylogenomics.</title>
        <authorList>
            <person name="Vandepol N."/>
            <person name="Liber J."/>
            <person name="Desiro A."/>
            <person name="Na H."/>
            <person name="Kennedy M."/>
            <person name="Barry K."/>
            <person name="Grigoriev I.V."/>
            <person name="Miller A.N."/>
            <person name="O'Donnell K."/>
            <person name="Stajich J.E."/>
            <person name="Bonito G."/>
        </authorList>
    </citation>
    <scope>NUCLEOTIDE SEQUENCE</scope>
    <source>
        <strain evidence="1">KOD948</strain>
    </source>
</reference>
<dbReference type="InterPro" id="IPR032675">
    <property type="entry name" value="LRR_dom_sf"/>
</dbReference>
<dbReference type="Proteomes" id="UP000726737">
    <property type="component" value="Unassembled WGS sequence"/>
</dbReference>
<organism evidence="1 2">
    <name type="scientific">Mortierella polycephala</name>
    <dbReference type="NCBI Taxonomy" id="41804"/>
    <lineage>
        <taxon>Eukaryota</taxon>
        <taxon>Fungi</taxon>
        <taxon>Fungi incertae sedis</taxon>
        <taxon>Mucoromycota</taxon>
        <taxon>Mortierellomycotina</taxon>
        <taxon>Mortierellomycetes</taxon>
        <taxon>Mortierellales</taxon>
        <taxon>Mortierellaceae</taxon>
        <taxon>Mortierella</taxon>
    </lineage>
</organism>
<feature type="non-terminal residue" evidence="1">
    <location>
        <position position="1"/>
    </location>
</feature>
<name>A0A9P6PMP4_9FUNG</name>
<dbReference type="AlphaFoldDB" id="A0A9P6PMP4"/>
<dbReference type="Gene3D" id="3.80.10.10">
    <property type="entry name" value="Ribonuclease Inhibitor"/>
    <property type="match status" value="1"/>
</dbReference>
<dbReference type="OrthoDB" id="2395598at2759"/>
<comment type="caution">
    <text evidence="1">The sequence shown here is derived from an EMBL/GenBank/DDBJ whole genome shotgun (WGS) entry which is preliminary data.</text>
</comment>
<accession>A0A9P6PMP4</accession>
<proteinExistence type="predicted"/>
<evidence type="ECO:0008006" key="3">
    <source>
        <dbReference type="Google" id="ProtNLM"/>
    </source>
</evidence>